<dbReference type="PANTHER" id="PTHR10534:SF2">
    <property type="entry name" value="PYRIDOXAL KINASE"/>
    <property type="match status" value="1"/>
</dbReference>
<dbReference type="Gene3D" id="3.40.1190.20">
    <property type="match status" value="1"/>
</dbReference>
<sequence>MDVLPRICSIQSHVVHGYVGNKSATFPLQLLGFEVDAINSVQFSNHTGYPIVKGQVLTDKDFDTLVEGITGNGLDNYTHLLTGYAGSVTFLNRIANFVKHLKQKNPDLLYVCDPVMGDNGKMYVPKELLPIYKEVLVPLADILTPNQYEIELLTGHTIKTIDDAWKACDVLHERGCKTVVLSSSELGNNSNLLSLASSRVGAGTKLVIRIPKLSSSFVGSGDLFACLFLAWSYKTNNDIKVALEKTVATLQQVLKRTEQYAKVKGITPQNMELKLIQSKNEIENPQVELLATTL</sequence>
<comment type="catalytic activity">
    <reaction evidence="13">
        <text>pyridoxal + ATP = pyridoxal 5'-phosphate + ADP + H(+)</text>
        <dbReference type="Rhea" id="RHEA:10224"/>
        <dbReference type="ChEBI" id="CHEBI:15378"/>
        <dbReference type="ChEBI" id="CHEBI:17310"/>
        <dbReference type="ChEBI" id="CHEBI:30616"/>
        <dbReference type="ChEBI" id="CHEBI:456216"/>
        <dbReference type="ChEBI" id="CHEBI:597326"/>
        <dbReference type="EC" id="2.7.1.35"/>
    </reaction>
    <physiologicalReaction direction="left-to-right" evidence="13">
        <dbReference type="Rhea" id="RHEA:10225"/>
    </physiologicalReaction>
</comment>
<comment type="catalytic activity">
    <reaction evidence="12">
        <text>pyridoxamine + ATP = pyridoxamine 5'-phosphate + ADP + H(+)</text>
        <dbReference type="Rhea" id="RHEA:25104"/>
        <dbReference type="ChEBI" id="CHEBI:15378"/>
        <dbReference type="ChEBI" id="CHEBI:30616"/>
        <dbReference type="ChEBI" id="CHEBI:57761"/>
        <dbReference type="ChEBI" id="CHEBI:58451"/>
        <dbReference type="ChEBI" id="CHEBI:456216"/>
        <dbReference type="EC" id="2.7.1.35"/>
    </reaction>
    <physiologicalReaction direction="left-to-right" evidence="12">
        <dbReference type="Rhea" id="RHEA:25105"/>
    </physiologicalReaction>
</comment>
<proteinExistence type="inferred from homology"/>
<evidence type="ECO:0000256" key="4">
    <source>
        <dbReference type="ARBA" id="ARBA00008805"/>
    </source>
</evidence>
<evidence type="ECO:0000256" key="6">
    <source>
        <dbReference type="ARBA" id="ARBA00018134"/>
    </source>
</evidence>
<organism evidence="16 17">
    <name type="scientific">Popillia japonica</name>
    <name type="common">Japanese beetle</name>
    <dbReference type="NCBI Taxonomy" id="7064"/>
    <lineage>
        <taxon>Eukaryota</taxon>
        <taxon>Metazoa</taxon>
        <taxon>Ecdysozoa</taxon>
        <taxon>Arthropoda</taxon>
        <taxon>Hexapoda</taxon>
        <taxon>Insecta</taxon>
        <taxon>Pterygota</taxon>
        <taxon>Neoptera</taxon>
        <taxon>Endopterygota</taxon>
        <taxon>Coleoptera</taxon>
        <taxon>Polyphaga</taxon>
        <taxon>Scarabaeiformia</taxon>
        <taxon>Scarabaeidae</taxon>
        <taxon>Rutelinae</taxon>
        <taxon>Popillia</taxon>
    </lineage>
</organism>
<evidence type="ECO:0000256" key="10">
    <source>
        <dbReference type="ARBA" id="ARBA00022840"/>
    </source>
</evidence>
<comment type="catalytic activity">
    <reaction evidence="14">
        <text>pyridoxine + ATP = pyridoxine 5'-phosphate + ADP + H(+)</text>
        <dbReference type="Rhea" id="RHEA:25108"/>
        <dbReference type="ChEBI" id="CHEBI:15378"/>
        <dbReference type="ChEBI" id="CHEBI:16709"/>
        <dbReference type="ChEBI" id="CHEBI:30616"/>
        <dbReference type="ChEBI" id="CHEBI:58589"/>
        <dbReference type="ChEBI" id="CHEBI:456216"/>
        <dbReference type="EC" id="2.7.1.35"/>
    </reaction>
    <physiologicalReaction direction="left-to-right" evidence="14">
        <dbReference type="Rhea" id="RHEA:25109"/>
    </physiologicalReaction>
</comment>
<dbReference type="GO" id="GO:0009443">
    <property type="term" value="P:pyridoxal 5'-phosphate salvage"/>
    <property type="evidence" value="ECO:0007669"/>
    <property type="project" value="InterPro"/>
</dbReference>
<evidence type="ECO:0000313" key="16">
    <source>
        <dbReference type="EMBL" id="KAK9718139.1"/>
    </source>
</evidence>
<name>A0AAW1KFM9_POPJA</name>
<evidence type="ECO:0000256" key="7">
    <source>
        <dbReference type="ARBA" id="ARBA00022679"/>
    </source>
</evidence>
<dbReference type="Proteomes" id="UP001458880">
    <property type="component" value="Unassembled WGS sequence"/>
</dbReference>
<dbReference type="AlphaFoldDB" id="A0AAW1KFM9"/>
<comment type="similarity">
    <text evidence="4">Belongs to the pyridoxine kinase family.</text>
</comment>
<accession>A0AAW1KFM9</accession>
<evidence type="ECO:0000256" key="9">
    <source>
        <dbReference type="ARBA" id="ARBA00022777"/>
    </source>
</evidence>
<evidence type="ECO:0000313" key="17">
    <source>
        <dbReference type="Proteomes" id="UP001458880"/>
    </source>
</evidence>
<comment type="pathway">
    <text evidence="3">Cofactor metabolism; pyridoxal 5'-phosphate salvage; pyridoxal 5'-phosphate from pyridoxal: step 1/1.</text>
</comment>
<keyword evidence="10" id="KW-0067">ATP-binding</keyword>
<dbReference type="InterPro" id="IPR013749">
    <property type="entry name" value="PM/HMP-P_kinase-1"/>
</dbReference>
<comment type="pathway">
    <text evidence="1">Cofactor metabolism; pyridoxal 5'-phosphate salvage; pyridoxamine 5'-phosphate from pyridoxamine: step 1/1.</text>
</comment>
<dbReference type="Pfam" id="PF08543">
    <property type="entry name" value="Phos_pyr_kin"/>
    <property type="match status" value="1"/>
</dbReference>
<gene>
    <name evidence="16" type="ORF">QE152_g23361</name>
</gene>
<dbReference type="GO" id="GO:0005524">
    <property type="term" value="F:ATP binding"/>
    <property type="evidence" value="ECO:0007669"/>
    <property type="project" value="UniProtKB-KW"/>
</dbReference>
<comment type="pathway">
    <text evidence="2">Cofactor metabolism; pyridoxal 5'-phosphate salvage; pyridoxine 5'-phosphate from pyridoxine: step 1/1.</text>
</comment>
<evidence type="ECO:0000256" key="3">
    <source>
        <dbReference type="ARBA" id="ARBA00005210"/>
    </source>
</evidence>
<dbReference type="InterPro" id="IPR004625">
    <property type="entry name" value="PyrdxlKinase"/>
</dbReference>
<dbReference type="GO" id="GO:0008478">
    <property type="term" value="F:pyridoxal kinase activity"/>
    <property type="evidence" value="ECO:0007669"/>
    <property type="project" value="UniProtKB-EC"/>
</dbReference>
<evidence type="ECO:0000256" key="11">
    <source>
        <dbReference type="ARBA" id="ARBA00032808"/>
    </source>
</evidence>
<dbReference type="GO" id="GO:0005829">
    <property type="term" value="C:cytosol"/>
    <property type="evidence" value="ECO:0007669"/>
    <property type="project" value="TreeGrafter"/>
</dbReference>
<keyword evidence="9 16" id="KW-0418">Kinase</keyword>
<evidence type="ECO:0000256" key="8">
    <source>
        <dbReference type="ARBA" id="ARBA00022741"/>
    </source>
</evidence>
<evidence type="ECO:0000256" key="12">
    <source>
        <dbReference type="ARBA" id="ARBA00047310"/>
    </source>
</evidence>
<dbReference type="EC" id="2.7.1.35" evidence="5"/>
<dbReference type="SUPFAM" id="SSF53613">
    <property type="entry name" value="Ribokinase-like"/>
    <property type="match status" value="1"/>
</dbReference>
<reference evidence="16 17" key="1">
    <citation type="journal article" date="2024" name="BMC Genomics">
        <title>De novo assembly and annotation of Popillia japonica's genome with initial clues to its potential as an invasive pest.</title>
        <authorList>
            <person name="Cucini C."/>
            <person name="Boschi S."/>
            <person name="Funari R."/>
            <person name="Cardaioli E."/>
            <person name="Iannotti N."/>
            <person name="Marturano G."/>
            <person name="Paoli F."/>
            <person name="Bruttini M."/>
            <person name="Carapelli A."/>
            <person name="Frati F."/>
            <person name="Nardi F."/>
        </authorList>
    </citation>
    <scope>NUCLEOTIDE SEQUENCE [LARGE SCALE GENOMIC DNA]</scope>
    <source>
        <strain evidence="16">DMR45628</strain>
    </source>
</reference>
<evidence type="ECO:0000256" key="13">
    <source>
        <dbReference type="ARBA" id="ARBA00047377"/>
    </source>
</evidence>
<evidence type="ECO:0000259" key="15">
    <source>
        <dbReference type="Pfam" id="PF08543"/>
    </source>
</evidence>
<evidence type="ECO:0000256" key="14">
    <source>
        <dbReference type="ARBA" id="ARBA00048524"/>
    </source>
</evidence>
<evidence type="ECO:0000256" key="1">
    <source>
        <dbReference type="ARBA" id="ARBA00004750"/>
    </source>
</evidence>
<keyword evidence="7" id="KW-0808">Transferase</keyword>
<comment type="caution">
    <text evidence="16">The sequence shown here is derived from an EMBL/GenBank/DDBJ whole genome shotgun (WGS) entry which is preliminary data.</text>
</comment>
<feature type="domain" description="Pyridoxamine kinase/Phosphomethylpyrimidine kinase" evidence="15">
    <location>
        <begin position="95"/>
        <end position="263"/>
    </location>
</feature>
<keyword evidence="17" id="KW-1185">Reference proteome</keyword>
<protein>
    <recommendedName>
        <fullName evidence="6">Pyridoxal kinase</fullName>
        <ecNumber evidence="5">2.7.1.35</ecNumber>
    </recommendedName>
    <alternativeName>
        <fullName evidence="11">Pyridoxine kinase</fullName>
    </alternativeName>
</protein>
<evidence type="ECO:0000256" key="5">
    <source>
        <dbReference type="ARBA" id="ARBA00012104"/>
    </source>
</evidence>
<dbReference type="PANTHER" id="PTHR10534">
    <property type="entry name" value="PYRIDOXAL KINASE"/>
    <property type="match status" value="1"/>
</dbReference>
<dbReference type="EMBL" id="JASPKY010000231">
    <property type="protein sequence ID" value="KAK9718139.1"/>
    <property type="molecule type" value="Genomic_DNA"/>
</dbReference>
<dbReference type="InterPro" id="IPR029056">
    <property type="entry name" value="Ribokinase-like"/>
</dbReference>
<dbReference type="NCBIfam" id="TIGR00687">
    <property type="entry name" value="pyridox_kin"/>
    <property type="match status" value="1"/>
</dbReference>
<evidence type="ECO:0000256" key="2">
    <source>
        <dbReference type="ARBA" id="ARBA00004835"/>
    </source>
</evidence>
<keyword evidence="8" id="KW-0547">Nucleotide-binding</keyword>
<dbReference type="CDD" id="cd01173">
    <property type="entry name" value="pyridoxal_pyridoxamine_kinase"/>
    <property type="match status" value="1"/>
</dbReference>